<dbReference type="GO" id="GO:0006259">
    <property type="term" value="P:DNA metabolic process"/>
    <property type="evidence" value="ECO:0007669"/>
    <property type="project" value="UniProtKB-ARBA"/>
</dbReference>
<dbReference type="Proteomes" id="UP000069205">
    <property type="component" value="Chromosome"/>
</dbReference>
<dbReference type="SUPFAM" id="SSF53098">
    <property type="entry name" value="Ribonuclease H-like"/>
    <property type="match status" value="1"/>
</dbReference>
<dbReference type="KEGG" id="nmv:NITMOv2_2945"/>
<dbReference type="SMART" id="SM00479">
    <property type="entry name" value="EXOIII"/>
    <property type="match status" value="1"/>
</dbReference>
<dbReference type="AlphaFoldDB" id="A0A0K2GEG1"/>
<dbReference type="EMBL" id="CP011801">
    <property type="protein sequence ID" value="ALA59350.1"/>
    <property type="molecule type" value="Genomic_DNA"/>
</dbReference>
<reference evidence="2 3" key="1">
    <citation type="journal article" date="2015" name="Proc. Natl. Acad. Sci. U.S.A.">
        <title>Expanded metabolic versatility of ubiquitous nitrite-oxidizing bacteria from the genus Nitrospira.</title>
        <authorList>
            <person name="Koch H."/>
            <person name="Lucker S."/>
            <person name="Albertsen M."/>
            <person name="Kitzinger K."/>
            <person name="Herbold C."/>
            <person name="Spieck E."/>
            <person name="Nielsen P.H."/>
            <person name="Wagner M."/>
            <person name="Daims H."/>
        </authorList>
    </citation>
    <scope>NUCLEOTIDE SEQUENCE [LARGE SCALE GENOMIC DNA]</scope>
    <source>
        <strain evidence="2 3">NSP M-1</strain>
    </source>
</reference>
<dbReference type="InterPro" id="IPR036397">
    <property type="entry name" value="RNaseH_sf"/>
</dbReference>
<dbReference type="GO" id="GO:0003676">
    <property type="term" value="F:nucleic acid binding"/>
    <property type="evidence" value="ECO:0007669"/>
    <property type="project" value="InterPro"/>
</dbReference>
<organism evidence="2 3">
    <name type="scientific">Nitrospira moscoviensis</name>
    <dbReference type="NCBI Taxonomy" id="42253"/>
    <lineage>
        <taxon>Bacteria</taxon>
        <taxon>Pseudomonadati</taxon>
        <taxon>Nitrospirota</taxon>
        <taxon>Nitrospiria</taxon>
        <taxon>Nitrospirales</taxon>
        <taxon>Nitrospiraceae</taxon>
        <taxon>Nitrospira</taxon>
    </lineage>
</organism>
<feature type="domain" description="Exonuclease" evidence="1">
    <location>
        <begin position="6"/>
        <end position="180"/>
    </location>
</feature>
<dbReference type="STRING" id="42253.NITMOv2_2945"/>
<dbReference type="GO" id="GO:0004527">
    <property type="term" value="F:exonuclease activity"/>
    <property type="evidence" value="ECO:0007669"/>
    <property type="project" value="UniProtKB-ARBA"/>
</dbReference>
<accession>A0A0K2GEG1</accession>
<evidence type="ECO:0000259" key="1">
    <source>
        <dbReference type="SMART" id="SM00479"/>
    </source>
</evidence>
<proteinExistence type="predicted"/>
<name>A0A0K2GEG1_NITMO</name>
<evidence type="ECO:0000313" key="3">
    <source>
        <dbReference type="Proteomes" id="UP000069205"/>
    </source>
</evidence>
<dbReference type="InterPro" id="IPR013520">
    <property type="entry name" value="Ribonucl_H"/>
</dbReference>
<dbReference type="OrthoDB" id="9803925at2"/>
<dbReference type="InterPro" id="IPR012337">
    <property type="entry name" value="RNaseH-like_sf"/>
</dbReference>
<dbReference type="CDD" id="cd06127">
    <property type="entry name" value="DEDDh"/>
    <property type="match status" value="1"/>
</dbReference>
<dbReference type="Gene3D" id="3.30.420.10">
    <property type="entry name" value="Ribonuclease H-like superfamily/Ribonuclease H"/>
    <property type="match status" value="1"/>
</dbReference>
<dbReference type="PATRIC" id="fig|42253.5.peg.2913"/>
<gene>
    <name evidence="2" type="ORF">NITMOv2_2945</name>
</gene>
<keyword evidence="3" id="KW-1185">Reference proteome</keyword>
<sequence length="186" mass="20882">MLNTEVYISVDVEASGPCPPAYSMLSIGACLVGNSEASFYAELRPISEQVVAEAIRVVGKPLEYFTKNGREAKAVVGEFEEWIKSVSRGRSPVFVGFNAAFDWAFVNWYFHTYLGRNPFGIGPLDIKSYFMGLMGVSWEDRRSSRIPDMFKGPAVQTHNALDDAKSQSQMLEKMLKYVQGRREESE</sequence>
<protein>
    <recommendedName>
        <fullName evidence="1">Exonuclease domain-containing protein</fullName>
    </recommendedName>
</protein>
<dbReference type="RefSeq" id="WP_053380375.1">
    <property type="nucleotide sequence ID" value="NZ_CP011801.1"/>
</dbReference>
<evidence type="ECO:0000313" key="2">
    <source>
        <dbReference type="EMBL" id="ALA59350.1"/>
    </source>
</evidence>